<organism evidence="1 2">
    <name type="scientific">Panagrolaimus sp. ES5</name>
    <dbReference type="NCBI Taxonomy" id="591445"/>
    <lineage>
        <taxon>Eukaryota</taxon>
        <taxon>Metazoa</taxon>
        <taxon>Ecdysozoa</taxon>
        <taxon>Nematoda</taxon>
        <taxon>Chromadorea</taxon>
        <taxon>Rhabditida</taxon>
        <taxon>Tylenchina</taxon>
        <taxon>Panagrolaimomorpha</taxon>
        <taxon>Panagrolaimoidea</taxon>
        <taxon>Panagrolaimidae</taxon>
        <taxon>Panagrolaimus</taxon>
    </lineage>
</organism>
<accession>A0AC34F683</accession>
<sequence>MTAAAIKLSDFMDSNDFQAKRSSSSWKKSNKQLSPNFLNLNRASEEEDELKKSKSANNKSTLSLHIVAYENSMEATAAHSDDIEKEGSKIKNDKTNLIQKFSKQNVFDSSLFIKNPFDFPRQHQEEDRKNHPEVMQFKASQQLLLSNEGHEKGTVAAPSLALQRTRPTSKQLSRRLTEFSLSAVVAPNGKIGNQSLQLQWTETTPSKQFPFQFLSGGGGDRDNIYDDLQLTDHPSAALYQQSLSSTLGSTSSAWSKSTNYAPPTSDIFATSVTASSPQSTKSKMCCNRRCPSSAPASFSDQMVLYVSVDLRITFFQYPGLIVRKQIVKEVRNDLTVLEVLQHLIKCAGIDLTDQMVLYVSVDLRITFFQYPGLIVRKQIVKEVRNDLTVLEVLQHLIKCAGIDLTPSMNGETARLFCQRTPQRNGKGRLEEIDYLQWRCALLAEMNSVQIQFVLDFTDTEEGTSSSRASTSSSAHSICPIDMEFKQ</sequence>
<name>A0AC34F683_9BILA</name>
<reference evidence="2" key="1">
    <citation type="submission" date="2022-11" db="UniProtKB">
        <authorList>
            <consortium name="WormBaseParasite"/>
        </authorList>
    </citation>
    <scope>IDENTIFICATION</scope>
</reference>
<protein>
    <submittedName>
        <fullName evidence="2">Uncharacterized protein</fullName>
    </submittedName>
</protein>
<dbReference type="WBParaSite" id="ES5_v2.g12578.t1">
    <property type="protein sequence ID" value="ES5_v2.g12578.t1"/>
    <property type="gene ID" value="ES5_v2.g12578"/>
</dbReference>
<dbReference type="Proteomes" id="UP000887579">
    <property type="component" value="Unplaced"/>
</dbReference>
<evidence type="ECO:0000313" key="2">
    <source>
        <dbReference type="WBParaSite" id="ES5_v2.g12578.t1"/>
    </source>
</evidence>
<proteinExistence type="predicted"/>
<evidence type="ECO:0000313" key="1">
    <source>
        <dbReference type="Proteomes" id="UP000887579"/>
    </source>
</evidence>